<dbReference type="Pfam" id="PF07691">
    <property type="entry name" value="PA14"/>
    <property type="match status" value="1"/>
</dbReference>
<comment type="subcellular location">
    <subcellularLocation>
        <location evidence="1">Secreted</location>
    </subcellularLocation>
</comment>
<evidence type="ECO:0000313" key="6">
    <source>
        <dbReference type="Proteomes" id="UP000202922"/>
    </source>
</evidence>
<dbReference type="PROSITE" id="PS51820">
    <property type="entry name" value="PA14"/>
    <property type="match status" value="1"/>
</dbReference>
<dbReference type="GO" id="GO:0005509">
    <property type="term" value="F:calcium ion binding"/>
    <property type="evidence" value="ECO:0007669"/>
    <property type="project" value="InterPro"/>
</dbReference>
<gene>
    <name evidence="5" type="primary">cya_1</name>
    <name evidence="5" type="ORF">COL8621_01135</name>
</gene>
<dbReference type="SUPFAM" id="SSF51120">
    <property type="entry name" value="beta-Roll"/>
    <property type="match status" value="4"/>
</dbReference>
<dbReference type="PANTHER" id="PTHR38340:SF1">
    <property type="entry name" value="S-LAYER PROTEIN"/>
    <property type="match status" value="1"/>
</dbReference>
<dbReference type="Pfam" id="PF13403">
    <property type="entry name" value="Hint_2"/>
    <property type="match status" value="1"/>
</dbReference>
<dbReference type="InterPro" id="IPR050557">
    <property type="entry name" value="RTX_toxin/Mannuronan_C5-epim"/>
</dbReference>
<dbReference type="InterPro" id="IPR006141">
    <property type="entry name" value="Intein_N"/>
</dbReference>
<feature type="domain" description="PA14" evidence="4">
    <location>
        <begin position="579"/>
        <end position="743"/>
    </location>
</feature>
<protein>
    <submittedName>
        <fullName evidence="5">Bifunctional hemolysin/adenylate cyclase</fullName>
    </submittedName>
</protein>
<dbReference type="SUPFAM" id="SSF51294">
    <property type="entry name" value="Hedgehog/intein (Hint) domain"/>
    <property type="match status" value="1"/>
</dbReference>
<dbReference type="InterPro" id="IPR011049">
    <property type="entry name" value="Serralysin-like_metalloprot_C"/>
</dbReference>
<dbReference type="InterPro" id="IPR018511">
    <property type="entry name" value="Hemolysin-typ_Ca-bd_CS"/>
</dbReference>
<organism evidence="5 6">
    <name type="scientific">Actibacterium lipolyticum</name>
    <dbReference type="NCBI Taxonomy" id="1524263"/>
    <lineage>
        <taxon>Bacteria</taxon>
        <taxon>Pseudomonadati</taxon>
        <taxon>Pseudomonadota</taxon>
        <taxon>Alphaproteobacteria</taxon>
        <taxon>Rhodobacterales</taxon>
        <taxon>Roseobacteraceae</taxon>
        <taxon>Actibacterium</taxon>
    </lineage>
</organism>
<evidence type="ECO:0000259" key="4">
    <source>
        <dbReference type="PROSITE" id="PS51820"/>
    </source>
</evidence>
<dbReference type="Gene3D" id="2.60.120.1560">
    <property type="match status" value="1"/>
</dbReference>
<dbReference type="Proteomes" id="UP000202922">
    <property type="component" value="Unassembled WGS sequence"/>
</dbReference>
<name>A0A238JUV7_9RHOB</name>
<dbReference type="GO" id="GO:0016539">
    <property type="term" value="P:intein-mediated protein splicing"/>
    <property type="evidence" value="ECO:0007669"/>
    <property type="project" value="InterPro"/>
</dbReference>
<reference evidence="6" key="1">
    <citation type="submission" date="2017-05" db="EMBL/GenBank/DDBJ databases">
        <authorList>
            <person name="Rodrigo-Torres L."/>
            <person name="Arahal R. D."/>
            <person name="Lucena T."/>
        </authorList>
    </citation>
    <scope>NUCLEOTIDE SEQUENCE [LARGE SCALE GENOMIC DNA]</scope>
    <source>
        <strain evidence="6">CECT 8621</strain>
    </source>
</reference>
<dbReference type="InterPro" id="IPR001343">
    <property type="entry name" value="Hemolysn_Ca-bd"/>
</dbReference>
<dbReference type="PROSITE" id="PS50817">
    <property type="entry name" value="INTEIN_N_TER"/>
    <property type="match status" value="1"/>
</dbReference>
<evidence type="ECO:0000313" key="5">
    <source>
        <dbReference type="EMBL" id="SMX33964.1"/>
    </source>
</evidence>
<dbReference type="EMBL" id="FXYE01000001">
    <property type="protein sequence ID" value="SMX33964.1"/>
    <property type="molecule type" value="Genomic_DNA"/>
</dbReference>
<dbReference type="InterPro" id="IPR036844">
    <property type="entry name" value="Hint_dom_sf"/>
</dbReference>
<dbReference type="GO" id="GO:0005576">
    <property type="term" value="C:extracellular region"/>
    <property type="evidence" value="ECO:0007669"/>
    <property type="project" value="UniProtKB-SubCell"/>
</dbReference>
<dbReference type="InterPro" id="IPR011658">
    <property type="entry name" value="PA14_dom"/>
</dbReference>
<keyword evidence="2" id="KW-0964">Secreted</keyword>
<dbReference type="OrthoDB" id="6305173at2"/>
<dbReference type="Gene3D" id="2.150.10.10">
    <property type="entry name" value="Serralysin-like metalloprotease, C-terminal"/>
    <property type="match status" value="4"/>
</dbReference>
<evidence type="ECO:0000256" key="1">
    <source>
        <dbReference type="ARBA" id="ARBA00004613"/>
    </source>
</evidence>
<accession>A0A238JUV7</accession>
<evidence type="ECO:0000256" key="2">
    <source>
        <dbReference type="ARBA" id="ARBA00022525"/>
    </source>
</evidence>
<dbReference type="PANTHER" id="PTHR38340">
    <property type="entry name" value="S-LAYER PROTEIN"/>
    <property type="match status" value="1"/>
</dbReference>
<feature type="region of interest" description="Disordered" evidence="3">
    <location>
        <begin position="168"/>
        <end position="194"/>
    </location>
</feature>
<dbReference type="Gene3D" id="2.170.16.10">
    <property type="entry name" value="Hedgehog/Intein (Hint) domain"/>
    <property type="match status" value="1"/>
</dbReference>
<sequence length="1334" mass="136358">MPTYDVKFYADNPANILTTAQGSTFTWSGATTATGTATILDEENGIQGKTLDDDSNGGETASATNVQINGLTSGSSPVDAEIVWTVRDTVTGEIFQIVQLDVEQQGAAGQYTLSEVPLVFGREYQVLNHNSNPNAANAAESNFRYDDHIQNFANEDFARVVEGTSEGESITSGYLGDPQGDAPDDNGGGGPDGYDDIIDGFAGDDTIAGGAGADLIFGGEDKDTISGGAGNDTIYGDGPEATAVQESLNWSKIAGDGFNLSQGLTQDTGTMNVSVSFQSTGDNAPEYAVESTDTAYVSGSDPMDPKSNLRLFGRGQGDTSKTTIDFSASTGSGMSSEVENVQFRINDIDWGDQNHRDVVTVKAYDDEGNAVEVTITPGAGDTLSGDANSGYTVTADNTSQAQSDAAGSALVQIAGPVSKIEIIYSNPLAPSGGFPGEHALWVSDIYFDATPMTGDADIIDGGAGDDAMFGGDGADTFTFSDGFGNDTVEGGEGGTDYDTLDFSNLTAAVSGTYSGDEAATISDGTSSVSFTEVEHLVLTAQNDTIDASADSVGVDIDAGAGNDTITGGSGDDVIRGDVGGEPAWSYTAYDYDFTDANGQAFDMENGTVSGTGTTDSFDVASLIHETRGTAGDPNDFGILLTSTIAPNETGTYSFDLTSDDGSTLQIFDADGNPVAVVNGDGTVTTYLNNDYHQGETTRSGEVTLEAGQVYTIEVRYWENGGGNVLKGTVTGPSGTTEDLATSSLLLPAETASGNDIINGGAGNDLIYGQGGDDTINGGTGDDIINAGDGADTIVLTDNYGTDTVIGGEGGTDTDTLDMSALTAGVTGTYSGDEEGSVTQGTNTVSFSEVEVLDLTDHDDVIDASADTLGTTINAGGGDDVITGGTGNDVIDGGTGDDILDGGAGNDTLWGGDGADTLTGGEGVNSLNGGAGNDTFIAGAGADTFNAGSGQDTVDYSASTGPVSVDLGAGTYAGGDAANDSGSGVDGLIGSAFDDTLIGFDGESTTPGSEYTNIFYGGEGNDLLDGKGGADELYGDAGNDTIIGGTGADTLGGGIGNDTLHVAEGDTATGGDGDDLFLLSDLGEAGAADITIVGGEGDETAGDTLDFQGLIGFGDVTYTNTDDSAGGLSGFATMADGSVVNFSEIENVIICFATGTRILTPYGERAVESLKQGDLVITADNGLQPIRWVGKREVPAVGKLAPIRIRKNVLGNDRDLLVSPQHRMLRTGFDTELLFGQNEVLIPAVHMLNGTDVMREEGGTVTYVHLLFDHHEVIFAEGAASESYHPGHVGLDGILDPAREELFRVFPELRSDIGSYGPTSRLCLKKHEARALTAA</sequence>
<evidence type="ECO:0000256" key="3">
    <source>
        <dbReference type="SAM" id="MobiDB-lite"/>
    </source>
</evidence>
<dbReference type="InterPro" id="IPR037524">
    <property type="entry name" value="PA14/GLEYA"/>
</dbReference>
<keyword evidence="6" id="KW-1185">Reference proteome</keyword>
<dbReference type="Pfam" id="PF00353">
    <property type="entry name" value="HemolysinCabind"/>
    <property type="match status" value="6"/>
</dbReference>
<dbReference type="RefSeq" id="WP_093966285.1">
    <property type="nucleotide sequence ID" value="NZ_FXYE01000001.1"/>
</dbReference>
<dbReference type="PROSITE" id="PS00330">
    <property type="entry name" value="HEMOLYSIN_CALCIUM"/>
    <property type="match status" value="8"/>
</dbReference>
<dbReference type="InterPro" id="IPR028992">
    <property type="entry name" value="Hedgehog/Intein_dom"/>
</dbReference>
<proteinExistence type="predicted"/>
<dbReference type="PRINTS" id="PR00313">
    <property type="entry name" value="CABNDNGRPT"/>
</dbReference>